<dbReference type="InterPro" id="IPR010697">
    <property type="entry name" value="YspA"/>
</dbReference>
<dbReference type="NCBIfam" id="NF010181">
    <property type="entry name" value="PRK13660.1"/>
    <property type="match status" value="1"/>
</dbReference>
<dbReference type="AlphaFoldDB" id="A0A380JF78"/>
<dbReference type="RefSeq" id="WP_004219407.1">
    <property type="nucleotide sequence ID" value="NZ_UHFA01000002.1"/>
</dbReference>
<dbReference type="PIRSF" id="PIRSF021290">
    <property type="entry name" value="DUF1273"/>
    <property type="match status" value="1"/>
</dbReference>
<reference evidence="2 3" key="1">
    <citation type="submission" date="2018-06" db="EMBL/GenBank/DDBJ databases">
        <authorList>
            <consortium name="Pathogen Informatics"/>
            <person name="Doyle S."/>
        </authorList>
    </citation>
    <scope>NUCLEOTIDE SEQUENCE [LARGE SCALE GENOMIC DNA]</scope>
    <source>
        <strain evidence="3">NCTC 11391</strain>
    </source>
</reference>
<accession>A0A380JF78</accession>
<evidence type="ECO:0000313" key="3">
    <source>
        <dbReference type="Proteomes" id="UP000254082"/>
    </source>
</evidence>
<organism evidence="2 3">
    <name type="scientific">Streptococcus downei MFe28</name>
    <dbReference type="NCBI Taxonomy" id="764290"/>
    <lineage>
        <taxon>Bacteria</taxon>
        <taxon>Bacillati</taxon>
        <taxon>Bacillota</taxon>
        <taxon>Bacilli</taxon>
        <taxon>Lactobacillales</taxon>
        <taxon>Streptococcaceae</taxon>
        <taxon>Streptococcus</taxon>
    </lineage>
</organism>
<dbReference type="HAMAP" id="MF_01575">
    <property type="entry name" value="UPF0398"/>
    <property type="match status" value="1"/>
</dbReference>
<comment type="similarity">
    <text evidence="1">Belongs to the UPF0398 family.</text>
</comment>
<sequence>MTSILVTGYRSFELGIFKDKDPKIAVIKKAIKRAILGYCDQGLDWLIFTGNLGFEFWAFEVAEELKVQYGFQTAVIFPFQTHGQNWKEANQEKLARFKGADFVKYSYESYQNPGQFRTYNQFLIDNTDGAYVFYDSEAETNLKYFISQMTSDKHYFVDFLIFEDLNEILENDEW</sequence>
<dbReference type="Proteomes" id="UP000254082">
    <property type="component" value="Unassembled WGS sequence"/>
</dbReference>
<proteinExistence type="inferred from homology"/>
<dbReference type="SUPFAM" id="SSF102405">
    <property type="entry name" value="MCP/YpsA-like"/>
    <property type="match status" value="1"/>
</dbReference>
<protein>
    <recommendedName>
        <fullName evidence="1">UPF0398 protein NCTC11391_00713</fullName>
    </recommendedName>
</protein>
<dbReference type="EMBL" id="UHFA01000002">
    <property type="protein sequence ID" value="SUN35676.1"/>
    <property type="molecule type" value="Genomic_DNA"/>
</dbReference>
<dbReference type="PANTHER" id="PTHR38440:SF1">
    <property type="entry name" value="UPF0398 PROTEIN SPR0331"/>
    <property type="match status" value="1"/>
</dbReference>
<dbReference type="OrthoDB" id="2301957at2"/>
<gene>
    <name evidence="2" type="primary">ypsA</name>
    <name evidence="2" type="ORF">NCTC11391_00713</name>
</gene>
<dbReference type="Pfam" id="PF06908">
    <property type="entry name" value="YpsA"/>
    <property type="match status" value="1"/>
</dbReference>
<name>A0A380JF78_STRDO</name>
<dbReference type="Gene3D" id="3.40.50.450">
    <property type="match status" value="1"/>
</dbReference>
<evidence type="ECO:0000256" key="1">
    <source>
        <dbReference type="HAMAP-Rule" id="MF_01575"/>
    </source>
</evidence>
<evidence type="ECO:0000313" key="2">
    <source>
        <dbReference type="EMBL" id="SUN35676.1"/>
    </source>
</evidence>
<dbReference type="PANTHER" id="PTHR38440">
    <property type="entry name" value="UPF0398 PROTEIN YPSA"/>
    <property type="match status" value="1"/>
</dbReference>
<keyword evidence="3" id="KW-1185">Reference proteome</keyword>